<keyword evidence="5" id="KW-0805">Transcription regulation</keyword>
<dbReference type="SUPFAM" id="SSF50118">
    <property type="entry name" value="Cell growth inhibitor/plasmid maintenance toxic component"/>
    <property type="match status" value="1"/>
</dbReference>
<evidence type="ECO:0000313" key="10">
    <source>
        <dbReference type="Proteomes" id="UP001302443"/>
    </source>
</evidence>
<dbReference type="Gene3D" id="2.30.30.110">
    <property type="match status" value="1"/>
</dbReference>
<dbReference type="InterPro" id="IPR002712">
    <property type="entry name" value="CcdB"/>
</dbReference>
<sequence>MQYCVYQAKKELTNYPYLLDVQSDIIDDLTTRLIIPLFDTRHLQAALPLRLNPIIDIEEQPFVLMTHLMSAISKSMLGKEIICIEYQRDKIKSAIDLLVDGF</sequence>
<dbReference type="Pfam" id="PF01845">
    <property type="entry name" value="CcdB"/>
    <property type="match status" value="1"/>
</dbReference>
<evidence type="ECO:0000256" key="1">
    <source>
        <dbReference type="ARBA" id="ARBA00005230"/>
    </source>
</evidence>
<evidence type="ECO:0000256" key="8">
    <source>
        <dbReference type="ARBA" id="ARBA00033135"/>
    </source>
</evidence>
<proteinExistence type="inferred from homology"/>
<keyword evidence="6" id="KW-0804">Transcription</keyword>
<evidence type="ECO:0000256" key="4">
    <source>
        <dbReference type="ARBA" id="ARBA00022649"/>
    </source>
</evidence>
<dbReference type="InterPro" id="IPR011067">
    <property type="entry name" value="Plasmid_toxin/cell-grow_inhib"/>
</dbReference>
<gene>
    <name evidence="9" type="ORF">QS795_006175</name>
</gene>
<dbReference type="EMBL" id="CP135990">
    <property type="protein sequence ID" value="WPA93352.1"/>
    <property type="molecule type" value="Genomic_DNA"/>
</dbReference>
<keyword evidence="3" id="KW-0678">Repressor</keyword>
<evidence type="ECO:0000256" key="2">
    <source>
        <dbReference type="ARBA" id="ARBA00015075"/>
    </source>
</evidence>
<name>A0ABZ0N4N8_9GAMM</name>
<comment type="similarity">
    <text evidence="1">Belongs to the CcdB toxin family.</text>
</comment>
<reference evidence="9 10" key="1">
    <citation type="submission" date="2023-09" db="EMBL/GenBank/DDBJ databases">
        <title>Genomic Revisitation and Reclassification of the Genus Providencia.</title>
        <authorList>
            <person name="Dong X."/>
        </authorList>
    </citation>
    <scope>NUCLEOTIDE SEQUENCE [LARGE SCALE GENOMIC DNA]</scope>
    <source>
        <strain evidence="9 10">D4759</strain>
    </source>
</reference>
<dbReference type="Proteomes" id="UP001302443">
    <property type="component" value="Chromosome"/>
</dbReference>
<evidence type="ECO:0000256" key="5">
    <source>
        <dbReference type="ARBA" id="ARBA00023015"/>
    </source>
</evidence>
<keyword evidence="10" id="KW-1185">Reference proteome</keyword>
<evidence type="ECO:0000313" key="9">
    <source>
        <dbReference type="EMBL" id="WPA93352.1"/>
    </source>
</evidence>
<evidence type="ECO:0000256" key="7">
    <source>
        <dbReference type="ARBA" id="ARBA00029628"/>
    </source>
</evidence>
<accession>A0ABZ0N4N8</accession>
<evidence type="ECO:0000256" key="6">
    <source>
        <dbReference type="ARBA" id="ARBA00023163"/>
    </source>
</evidence>
<organism evidence="9 10">
    <name type="scientific">Providencia zhijiangensis</name>
    <dbReference type="NCBI Taxonomy" id="3053982"/>
    <lineage>
        <taxon>Bacteria</taxon>
        <taxon>Pseudomonadati</taxon>
        <taxon>Pseudomonadota</taxon>
        <taxon>Gammaproteobacteria</taxon>
        <taxon>Enterobacterales</taxon>
        <taxon>Morganellaceae</taxon>
        <taxon>Providencia</taxon>
    </lineage>
</organism>
<keyword evidence="4" id="KW-1277">Toxin-antitoxin system</keyword>
<evidence type="ECO:0000256" key="3">
    <source>
        <dbReference type="ARBA" id="ARBA00022491"/>
    </source>
</evidence>
<protein>
    <recommendedName>
        <fullName evidence="2">Toxin CcdB</fullName>
    </recommendedName>
    <alternativeName>
        <fullName evidence="8">Cytotoxic protein CcdB</fullName>
    </alternativeName>
    <alternativeName>
        <fullName evidence="7">Protein LetD</fullName>
    </alternativeName>
</protein>
<dbReference type="RefSeq" id="WP_318627064.1">
    <property type="nucleotide sequence ID" value="NZ_CP135990.1"/>
</dbReference>